<dbReference type="GO" id="GO:0032259">
    <property type="term" value="P:methylation"/>
    <property type="evidence" value="ECO:0007669"/>
    <property type="project" value="UniProtKB-KW"/>
</dbReference>
<dbReference type="PANTHER" id="PTHR11265">
    <property type="entry name" value="S-ADENOSYL-METHYLTRANSFERASE MRAW"/>
    <property type="match status" value="1"/>
</dbReference>
<evidence type="ECO:0000256" key="1">
    <source>
        <dbReference type="ARBA" id="ARBA00010396"/>
    </source>
</evidence>
<feature type="binding site" evidence="6">
    <location>
        <position position="52"/>
    </location>
    <ligand>
        <name>S-adenosyl-L-methionine</name>
        <dbReference type="ChEBI" id="CHEBI:59789"/>
    </ligand>
</feature>
<dbReference type="NCBIfam" id="TIGR00006">
    <property type="entry name" value="16S rRNA (cytosine(1402)-N(4))-methyltransferase RsmH"/>
    <property type="match status" value="1"/>
</dbReference>
<dbReference type="GO" id="GO:0008168">
    <property type="term" value="F:methyltransferase activity"/>
    <property type="evidence" value="ECO:0007669"/>
    <property type="project" value="UniProtKB-KW"/>
</dbReference>
<keyword evidence="2 6" id="KW-0698">rRNA processing</keyword>
<dbReference type="Gene3D" id="1.10.150.170">
    <property type="entry name" value="Putative methyltransferase TM0872, insert domain"/>
    <property type="match status" value="1"/>
</dbReference>
<comment type="similarity">
    <text evidence="1 6">Belongs to the methyltransferase superfamily. RsmH family.</text>
</comment>
<feature type="binding site" evidence="6">
    <location>
        <position position="103"/>
    </location>
    <ligand>
        <name>S-adenosyl-L-methionine</name>
        <dbReference type="ChEBI" id="CHEBI:59789"/>
    </ligand>
</feature>
<evidence type="ECO:0000256" key="5">
    <source>
        <dbReference type="ARBA" id="ARBA00022691"/>
    </source>
</evidence>
<accession>A0ABQ5V098</accession>
<evidence type="ECO:0000313" key="8">
    <source>
        <dbReference type="Proteomes" id="UP001161390"/>
    </source>
</evidence>
<evidence type="ECO:0000256" key="3">
    <source>
        <dbReference type="ARBA" id="ARBA00022603"/>
    </source>
</evidence>
<evidence type="ECO:0000313" key="7">
    <source>
        <dbReference type="EMBL" id="GLQ20060.1"/>
    </source>
</evidence>
<dbReference type="SUPFAM" id="SSF53335">
    <property type="entry name" value="S-adenosyl-L-methionine-dependent methyltransferases"/>
    <property type="match status" value="1"/>
</dbReference>
<dbReference type="HAMAP" id="MF_01007">
    <property type="entry name" value="16SrRNA_methyltr_H"/>
    <property type="match status" value="1"/>
</dbReference>
<dbReference type="Gene3D" id="3.40.50.150">
    <property type="entry name" value="Vaccinia Virus protein VP39"/>
    <property type="match status" value="1"/>
</dbReference>
<name>A0ABQ5V098_9PROT</name>
<dbReference type="PIRSF" id="PIRSF004486">
    <property type="entry name" value="MraW"/>
    <property type="match status" value="1"/>
</dbReference>
<dbReference type="SUPFAM" id="SSF81799">
    <property type="entry name" value="Putative methyltransferase TM0872, insert domain"/>
    <property type="match status" value="1"/>
</dbReference>
<feature type="binding site" evidence="6">
    <location>
        <position position="96"/>
    </location>
    <ligand>
        <name>S-adenosyl-L-methionine</name>
        <dbReference type="ChEBI" id="CHEBI:59789"/>
    </ligand>
</feature>
<dbReference type="EMBL" id="BSNJ01000002">
    <property type="protein sequence ID" value="GLQ20060.1"/>
    <property type="molecule type" value="Genomic_DNA"/>
</dbReference>
<evidence type="ECO:0000256" key="2">
    <source>
        <dbReference type="ARBA" id="ARBA00022552"/>
    </source>
</evidence>
<keyword evidence="3 6" id="KW-0489">Methyltransferase</keyword>
<dbReference type="InterPro" id="IPR023397">
    <property type="entry name" value="SAM-dep_MeTrfase_MraW_recog"/>
</dbReference>
<comment type="function">
    <text evidence="6">Specifically methylates the N4 position of cytidine in position 1402 (C1402) of 16S rRNA.</text>
</comment>
<dbReference type="Pfam" id="PF01795">
    <property type="entry name" value="Methyltransf_5"/>
    <property type="match status" value="1"/>
</dbReference>
<feature type="binding site" evidence="6">
    <location>
        <begin position="34"/>
        <end position="36"/>
    </location>
    <ligand>
        <name>S-adenosyl-L-methionine</name>
        <dbReference type="ChEBI" id="CHEBI:59789"/>
    </ligand>
</feature>
<evidence type="ECO:0000256" key="4">
    <source>
        <dbReference type="ARBA" id="ARBA00022679"/>
    </source>
</evidence>
<sequence length="330" mass="36255">MSDRPHIPVMLDSVLRASDVQNGDIVIDATFGFGGYSEALLRVADTHVFGLDRDPTVRPRAAQLSEQYAGRFLLVETPFSKMDRVDLPQADVIVFDVGVSSMQIDQPNRGFSFQKDGPLDMRMSRSGPTARDAIMRLDEDELAALFRVYGEERHARRAARRLVEARADAPIDTTLQLAEIIEAVIGRSGKIHPATRIFQALRIFVNDELGELYRGLCAAENLLSPGGRLVVVTFHSLEDRIAKQFLRDRAGEVAGGSRYAPAVEKTGPPATFILSRRSTIKPSRAEELANPRARSAKLRVGIRTDAPVQACDPSAWIPKGASLPSLEQLA</sequence>
<dbReference type="InterPro" id="IPR029063">
    <property type="entry name" value="SAM-dependent_MTases_sf"/>
</dbReference>
<reference evidence="7" key="2">
    <citation type="submission" date="2023-01" db="EMBL/GenBank/DDBJ databases">
        <title>Draft genome sequence of Algimonas porphyrae strain NBRC 108216.</title>
        <authorList>
            <person name="Sun Q."/>
            <person name="Mori K."/>
        </authorList>
    </citation>
    <scope>NUCLEOTIDE SEQUENCE</scope>
    <source>
        <strain evidence="7">NBRC 108216</strain>
    </source>
</reference>
<dbReference type="RefSeq" id="WP_284370277.1">
    <property type="nucleotide sequence ID" value="NZ_BSNJ01000002.1"/>
</dbReference>
<feature type="binding site" evidence="6">
    <location>
        <position position="79"/>
    </location>
    <ligand>
        <name>S-adenosyl-L-methionine</name>
        <dbReference type="ChEBI" id="CHEBI:59789"/>
    </ligand>
</feature>
<proteinExistence type="inferred from homology"/>
<gene>
    <name evidence="6 7" type="primary">rsmH</name>
    <name evidence="7" type="ORF">GCM10007854_10150</name>
</gene>
<comment type="subcellular location">
    <subcellularLocation>
        <location evidence="6">Cytoplasm</location>
    </subcellularLocation>
</comment>
<keyword evidence="5 6" id="KW-0949">S-adenosyl-L-methionine</keyword>
<protein>
    <recommendedName>
        <fullName evidence="6">Ribosomal RNA small subunit methyltransferase H</fullName>
        <ecNumber evidence="6">2.1.1.199</ecNumber>
    </recommendedName>
    <alternativeName>
        <fullName evidence="6">16S rRNA m(4)C1402 methyltransferase</fullName>
    </alternativeName>
    <alternativeName>
        <fullName evidence="6">rRNA (cytosine-N(4)-)-methyltransferase RsmH</fullName>
    </alternativeName>
</protein>
<keyword evidence="6" id="KW-0963">Cytoplasm</keyword>
<keyword evidence="4 6" id="KW-0808">Transferase</keyword>
<comment type="catalytic activity">
    <reaction evidence="6">
        <text>cytidine(1402) in 16S rRNA + S-adenosyl-L-methionine = N(4)-methylcytidine(1402) in 16S rRNA + S-adenosyl-L-homocysteine + H(+)</text>
        <dbReference type="Rhea" id="RHEA:42928"/>
        <dbReference type="Rhea" id="RHEA-COMP:10286"/>
        <dbReference type="Rhea" id="RHEA-COMP:10287"/>
        <dbReference type="ChEBI" id="CHEBI:15378"/>
        <dbReference type="ChEBI" id="CHEBI:57856"/>
        <dbReference type="ChEBI" id="CHEBI:59789"/>
        <dbReference type="ChEBI" id="CHEBI:74506"/>
        <dbReference type="ChEBI" id="CHEBI:82748"/>
        <dbReference type="EC" id="2.1.1.199"/>
    </reaction>
</comment>
<organism evidence="7 8">
    <name type="scientific">Algimonas porphyrae</name>
    <dbReference type="NCBI Taxonomy" id="1128113"/>
    <lineage>
        <taxon>Bacteria</taxon>
        <taxon>Pseudomonadati</taxon>
        <taxon>Pseudomonadota</taxon>
        <taxon>Alphaproteobacteria</taxon>
        <taxon>Maricaulales</taxon>
        <taxon>Robiginitomaculaceae</taxon>
        <taxon>Algimonas</taxon>
    </lineage>
</organism>
<comment type="caution">
    <text evidence="7">The sequence shown here is derived from an EMBL/GenBank/DDBJ whole genome shotgun (WGS) entry which is preliminary data.</text>
</comment>
<dbReference type="EC" id="2.1.1.199" evidence="6"/>
<reference evidence="7" key="1">
    <citation type="journal article" date="2014" name="Int. J. Syst. Evol. Microbiol.">
        <title>Complete genome of a new Firmicutes species belonging to the dominant human colonic microbiota ('Ruminococcus bicirculans') reveals two chromosomes and a selective capacity to utilize plant glucans.</title>
        <authorList>
            <consortium name="NISC Comparative Sequencing Program"/>
            <person name="Wegmann U."/>
            <person name="Louis P."/>
            <person name="Goesmann A."/>
            <person name="Henrissat B."/>
            <person name="Duncan S.H."/>
            <person name="Flint H.J."/>
        </authorList>
    </citation>
    <scope>NUCLEOTIDE SEQUENCE</scope>
    <source>
        <strain evidence="7">NBRC 108216</strain>
    </source>
</reference>
<keyword evidence="8" id="KW-1185">Reference proteome</keyword>
<dbReference type="InterPro" id="IPR002903">
    <property type="entry name" value="RsmH"/>
</dbReference>
<dbReference type="PANTHER" id="PTHR11265:SF0">
    <property type="entry name" value="12S RRNA N4-METHYLCYTIDINE METHYLTRANSFERASE"/>
    <property type="match status" value="1"/>
</dbReference>
<dbReference type="Proteomes" id="UP001161390">
    <property type="component" value="Unassembled WGS sequence"/>
</dbReference>
<evidence type="ECO:0000256" key="6">
    <source>
        <dbReference type="HAMAP-Rule" id="MF_01007"/>
    </source>
</evidence>